<dbReference type="CDD" id="cd07067">
    <property type="entry name" value="HP_PGM_like"/>
    <property type="match status" value="1"/>
</dbReference>
<organism evidence="1 2">
    <name type="scientific">Pararobbsia silviterrae</name>
    <dbReference type="NCBI Taxonomy" id="1792498"/>
    <lineage>
        <taxon>Bacteria</taxon>
        <taxon>Pseudomonadati</taxon>
        <taxon>Pseudomonadota</taxon>
        <taxon>Betaproteobacteria</taxon>
        <taxon>Burkholderiales</taxon>
        <taxon>Burkholderiaceae</taxon>
        <taxon>Pararobbsia</taxon>
    </lineage>
</organism>
<dbReference type="InterPro" id="IPR013078">
    <property type="entry name" value="His_Pase_superF_clade-1"/>
</dbReference>
<dbReference type="OrthoDB" id="5296884at2"/>
<dbReference type="SUPFAM" id="SSF53254">
    <property type="entry name" value="Phosphoglycerate mutase-like"/>
    <property type="match status" value="1"/>
</dbReference>
<evidence type="ECO:0000313" key="1">
    <source>
        <dbReference type="EMBL" id="RKP56798.1"/>
    </source>
</evidence>
<dbReference type="Proteomes" id="UP000270342">
    <property type="component" value="Unassembled WGS sequence"/>
</dbReference>
<dbReference type="SMART" id="SM00855">
    <property type="entry name" value="PGAM"/>
    <property type="match status" value="1"/>
</dbReference>
<dbReference type="AlphaFoldDB" id="A0A494Y447"/>
<sequence length="222" mass="23520">MRLVLVRHPEVAIAPGICYGRSDISLKAPPTTGADRIAARVAALCAITGTRARSVRLYASPLVRCADVASALAAQWGGPLAIDSDLAELDFGRWELRPWDSIDRDALDAWAADLEHGRPHGGESVAMVGQRVERWLARASAQGAGTLVAITHAGVMRVAAARLLGEPIAESLRRPLEFEGVCCFARRTPSDRADGAANVGDWALTHWNGEDVGAPAGGERDG</sequence>
<dbReference type="Pfam" id="PF00300">
    <property type="entry name" value="His_Phos_1"/>
    <property type="match status" value="1"/>
</dbReference>
<keyword evidence="2" id="KW-1185">Reference proteome</keyword>
<gene>
    <name evidence="1" type="ORF">D7S86_10160</name>
</gene>
<dbReference type="EMBL" id="RBZU01000003">
    <property type="protein sequence ID" value="RKP56798.1"/>
    <property type="molecule type" value="Genomic_DNA"/>
</dbReference>
<dbReference type="InterPro" id="IPR029033">
    <property type="entry name" value="His_PPase_superfam"/>
</dbReference>
<proteinExistence type="predicted"/>
<dbReference type="Gene3D" id="3.40.50.1240">
    <property type="entry name" value="Phosphoglycerate mutase-like"/>
    <property type="match status" value="1"/>
</dbReference>
<evidence type="ECO:0000313" key="2">
    <source>
        <dbReference type="Proteomes" id="UP000270342"/>
    </source>
</evidence>
<accession>A0A494Y447</accession>
<reference evidence="1 2" key="1">
    <citation type="submission" date="2018-10" db="EMBL/GenBank/DDBJ databases">
        <title>Robbsia sp. DHC34, isolated from soil.</title>
        <authorList>
            <person name="Gao Z.-H."/>
            <person name="Qiu L.-H."/>
        </authorList>
    </citation>
    <scope>NUCLEOTIDE SEQUENCE [LARGE SCALE GENOMIC DNA]</scope>
    <source>
        <strain evidence="1 2">DHC34</strain>
    </source>
</reference>
<protein>
    <submittedName>
        <fullName evidence="1">Alpha-ribazole phosphatase</fullName>
    </submittedName>
</protein>
<name>A0A494Y447_9BURK</name>
<comment type="caution">
    <text evidence="1">The sequence shown here is derived from an EMBL/GenBank/DDBJ whole genome shotgun (WGS) entry which is preliminary data.</text>
</comment>